<reference evidence="2" key="1">
    <citation type="submission" date="2023-03" db="EMBL/GenBank/DDBJ databases">
        <title>Actinorhabdospora filicis NBRC 111898.</title>
        <authorList>
            <person name="Ichikawa N."/>
            <person name="Sato H."/>
            <person name="Tonouchi N."/>
        </authorList>
    </citation>
    <scope>NUCLEOTIDE SEQUENCE</scope>
    <source>
        <strain evidence="2">NBRC 111898</strain>
    </source>
</reference>
<organism evidence="2 3">
    <name type="scientific">Actinorhabdospora filicis</name>
    <dbReference type="NCBI Taxonomy" id="1785913"/>
    <lineage>
        <taxon>Bacteria</taxon>
        <taxon>Bacillati</taxon>
        <taxon>Actinomycetota</taxon>
        <taxon>Actinomycetes</taxon>
        <taxon>Micromonosporales</taxon>
        <taxon>Micromonosporaceae</taxon>
        <taxon>Actinorhabdospora</taxon>
    </lineage>
</organism>
<keyword evidence="1" id="KW-1133">Transmembrane helix</keyword>
<accession>A0A9W6SQT4</accession>
<proteinExistence type="predicted"/>
<feature type="transmembrane region" description="Helical" evidence="1">
    <location>
        <begin position="54"/>
        <end position="76"/>
    </location>
</feature>
<evidence type="ECO:0000256" key="1">
    <source>
        <dbReference type="SAM" id="Phobius"/>
    </source>
</evidence>
<sequence length="85" mass="8830">MPAVPDDVRVPTSRARAVFRETGRVMRKMGWQCPIVAAPSAIVSGVRLGLVAGVLAALGGALGWLTTCVLAGFATARRAERGVGR</sequence>
<dbReference type="EMBL" id="BSTX01000004">
    <property type="protein sequence ID" value="GLZ80581.1"/>
    <property type="molecule type" value="Genomic_DNA"/>
</dbReference>
<protein>
    <submittedName>
        <fullName evidence="2">Uncharacterized protein</fullName>
    </submittedName>
</protein>
<gene>
    <name evidence="2" type="ORF">Afil01_53880</name>
</gene>
<evidence type="ECO:0000313" key="3">
    <source>
        <dbReference type="Proteomes" id="UP001165079"/>
    </source>
</evidence>
<name>A0A9W6SQT4_9ACTN</name>
<keyword evidence="1" id="KW-0812">Transmembrane</keyword>
<keyword evidence="3" id="KW-1185">Reference proteome</keyword>
<evidence type="ECO:0000313" key="2">
    <source>
        <dbReference type="EMBL" id="GLZ80581.1"/>
    </source>
</evidence>
<dbReference type="AlphaFoldDB" id="A0A9W6SQT4"/>
<comment type="caution">
    <text evidence="2">The sequence shown here is derived from an EMBL/GenBank/DDBJ whole genome shotgun (WGS) entry which is preliminary data.</text>
</comment>
<dbReference type="NCBIfam" id="TIGR03501">
    <property type="entry name" value="GlyGly_CTERM"/>
    <property type="match status" value="1"/>
</dbReference>
<keyword evidence="1" id="KW-0472">Membrane</keyword>
<dbReference type="Proteomes" id="UP001165079">
    <property type="component" value="Unassembled WGS sequence"/>
</dbReference>
<dbReference type="InterPro" id="IPR020008">
    <property type="entry name" value="GlyGly_CTERM"/>
</dbReference>